<dbReference type="EMBL" id="WVUK01000062">
    <property type="protein sequence ID" value="KAF7490854.1"/>
    <property type="molecule type" value="Genomic_DNA"/>
</dbReference>
<dbReference type="Proteomes" id="UP000070412">
    <property type="component" value="Unassembled WGS sequence"/>
</dbReference>
<feature type="transmembrane region" description="Helical" evidence="9">
    <location>
        <begin position="537"/>
        <end position="560"/>
    </location>
</feature>
<organism evidence="12">
    <name type="scientific">Sarcoptes scabiei</name>
    <name type="common">Itch mite</name>
    <name type="synonym">Acarus scabiei</name>
    <dbReference type="NCBI Taxonomy" id="52283"/>
    <lineage>
        <taxon>Eukaryota</taxon>
        <taxon>Metazoa</taxon>
        <taxon>Ecdysozoa</taxon>
        <taxon>Arthropoda</taxon>
        <taxon>Chelicerata</taxon>
        <taxon>Arachnida</taxon>
        <taxon>Acari</taxon>
        <taxon>Acariformes</taxon>
        <taxon>Sarcoptiformes</taxon>
        <taxon>Astigmata</taxon>
        <taxon>Psoroptidia</taxon>
        <taxon>Sarcoptoidea</taxon>
        <taxon>Sarcoptidae</taxon>
        <taxon>Sarcoptinae</taxon>
        <taxon>Sarcoptes</taxon>
    </lineage>
</organism>
<evidence type="ECO:0000256" key="6">
    <source>
        <dbReference type="ARBA" id="ARBA00023136"/>
    </source>
</evidence>
<evidence type="ECO:0000256" key="10">
    <source>
        <dbReference type="SAM" id="SignalP"/>
    </source>
</evidence>
<name>A0A834R4Q3_SARSC</name>
<dbReference type="Gene3D" id="3.40.190.10">
    <property type="entry name" value="Periplasmic binding protein-like II"/>
    <property type="match status" value="1"/>
</dbReference>
<keyword evidence="8" id="KW-0325">Glycoprotein</keyword>
<comment type="similarity">
    <text evidence="2">Belongs to the glutamate-gated ion channel (TC 1.A.10.1) family.</text>
</comment>
<feature type="transmembrane region" description="Helical" evidence="9">
    <location>
        <begin position="458"/>
        <end position="486"/>
    </location>
</feature>
<dbReference type="InterPro" id="IPR001320">
    <property type="entry name" value="Iontro_rcpt_C"/>
</dbReference>
<evidence type="ECO:0000256" key="5">
    <source>
        <dbReference type="ARBA" id="ARBA00022989"/>
    </source>
</evidence>
<dbReference type="GO" id="GO:0005886">
    <property type="term" value="C:plasma membrane"/>
    <property type="evidence" value="ECO:0007669"/>
    <property type="project" value="UniProtKB-SubCell"/>
</dbReference>
<keyword evidence="4 9" id="KW-0812">Transmembrane</keyword>
<dbReference type="AlphaFoldDB" id="A0A834R4Q3"/>
<protein>
    <submittedName>
        <fullName evidence="12">Glutamate receptor</fullName>
    </submittedName>
</protein>
<feature type="transmembrane region" description="Helical" evidence="9">
    <location>
        <begin position="731"/>
        <end position="751"/>
    </location>
</feature>
<evidence type="ECO:0000256" key="9">
    <source>
        <dbReference type="SAM" id="Phobius"/>
    </source>
</evidence>
<dbReference type="OrthoDB" id="5984008at2759"/>
<evidence type="ECO:0000313" key="13">
    <source>
        <dbReference type="EnsemblMetazoa" id="KAF7490854.1"/>
    </source>
</evidence>
<evidence type="ECO:0000256" key="4">
    <source>
        <dbReference type="ARBA" id="ARBA00022692"/>
    </source>
</evidence>
<keyword evidence="6 9" id="KW-0472">Membrane</keyword>
<comment type="subcellular location">
    <subcellularLocation>
        <location evidence="1">Cell membrane</location>
        <topology evidence="1">Multi-pass membrane protein</topology>
    </subcellularLocation>
</comment>
<dbReference type="GO" id="GO:0015276">
    <property type="term" value="F:ligand-gated monoatomic ion channel activity"/>
    <property type="evidence" value="ECO:0007669"/>
    <property type="project" value="InterPro"/>
</dbReference>
<keyword evidence="7 12" id="KW-0675">Receptor</keyword>
<evidence type="ECO:0000256" key="2">
    <source>
        <dbReference type="ARBA" id="ARBA00008685"/>
    </source>
</evidence>
<keyword evidence="3" id="KW-1003">Cell membrane</keyword>
<evidence type="ECO:0000256" key="3">
    <source>
        <dbReference type="ARBA" id="ARBA00022475"/>
    </source>
</evidence>
<dbReference type="GO" id="GO:0050906">
    <property type="term" value="P:detection of stimulus involved in sensory perception"/>
    <property type="evidence" value="ECO:0007669"/>
    <property type="project" value="UniProtKB-ARBA"/>
</dbReference>
<reference evidence="14" key="1">
    <citation type="journal article" date="2020" name="PLoS Negl. Trop. Dis.">
        <title>High-quality nuclear genome for Sarcoptes scabiei-A critical resource for a neglected parasite.</title>
        <authorList>
            <person name="Korhonen P.K."/>
            <person name="Gasser R.B."/>
            <person name="Ma G."/>
            <person name="Wang T."/>
            <person name="Stroehlein A.J."/>
            <person name="Young N.D."/>
            <person name="Ang C.S."/>
            <person name="Fernando D.D."/>
            <person name="Lu H.C."/>
            <person name="Taylor S."/>
            <person name="Reynolds S.L."/>
            <person name="Mofiz E."/>
            <person name="Najaraj S.H."/>
            <person name="Gowda H."/>
            <person name="Madugundu A."/>
            <person name="Renuse S."/>
            <person name="Holt D."/>
            <person name="Pandey A."/>
            <person name="Papenfuss A.T."/>
            <person name="Fischer K."/>
        </authorList>
    </citation>
    <scope>NUCLEOTIDE SEQUENCE [LARGE SCALE GENOMIC DNA]</scope>
</reference>
<dbReference type="InterPro" id="IPR052192">
    <property type="entry name" value="Insect_Ionotropic_Sensory_Rcpt"/>
</dbReference>
<dbReference type="Pfam" id="PF00060">
    <property type="entry name" value="Lig_chan"/>
    <property type="match status" value="1"/>
</dbReference>
<gene>
    <name evidence="12" type="ORF">SSS_8227</name>
</gene>
<evidence type="ECO:0000256" key="7">
    <source>
        <dbReference type="ARBA" id="ARBA00023170"/>
    </source>
</evidence>
<evidence type="ECO:0000313" key="12">
    <source>
        <dbReference type="EMBL" id="KAF7490854.1"/>
    </source>
</evidence>
<reference evidence="12" key="2">
    <citation type="submission" date="2020-01" db="EMBL/GenBank/DDBJ databases">
        <authorList>
            <person name="Korhonen P.K.K."/>
            <person name="Guangxu M.G."/>
            <person name="Wang T.W."/>
            <person name="Stroehlein A.J.S."/>
            <person name="Young N.D."/>
            <person name="Ang C.-S.A."/>
            <person name="Fernando D.W.F."/>
            <person name="Lu H.L."/>
            <person name="Taylor S.T."/>
            <person name="Ehtesham M.E.M."/>
            <person name="Najaraj S.H.N."/>
            <person name="Harsha G.H.G."/>
            <person name="Madugundu A.M."/>
            <person name="Renuse S.R."/>
            <person name="Holt D.H."/>
            <person name="Pandey A.P."/>
            <person name="Papenfuss A.P."/>
            <person name="Gasser R.B.G."/>
            <person name="Fischer K.F."/>
        </authorList>
    </citation>
    <scope>NUCLEOTIDE SEQUENCE</scope>
    <source>
        <strain evidence="12">SSS_KF_BRIS2020</strain>
    </source>
</reference>
<keyword evidence="5 9" id="KW-1133">Transmembrane helix</keyword>
<dbReference type="SUPFAM" id="SSF81324">
    <property type="entry name" value="Voltage-gated potassium channels"/>
    <property type="match status" value="1"/>
</dbReference>
<keyword evidence="14" id="KW-1185">Reference proteome</keyword>
<sequence length="932" mass="108511">MHRHLLQVILISMLWMTIWSASKSSIKIAIIVDYNHRSSFSQKPNLVSTSSPKLDSEYVRNLFNSTELDEIRFNVEYFDMMEEFINETKRDCSYSFVLTMTDCRQNYLLYKHLRLHCYEQTILFSFFELACQRPPSDIGFGIPNTKSINNILPLLYDIGFVLIKSLQEIVILYDDETLDLQDFHEFFKKNQFKQTIEYKLEDEKMTSNELTRLNKEIIENLHSSHNCFIIVVCRSMIMEKIVRTLPRATSIVTNRWTFILTDPITIDPLNLSFETRNILSISDVFLIYRKTNTHNECNLYGFHNLIEKNVISAIKESVRTTHLEANRSNTDCDSFVFKSFFKHRTNDFIDKNKGVIQINHPNVEYRIMTQTHGTWNVFKGLIVDGLDDQMMLILKIVPSILVSSMIGMIDKVRFGEIVIGANGYWKTEERMKVIDYTAPFDMEKISIIIKKSDEDHRYLFLAPFTSDAWFCLLITVILMGPSLWFVHHSSRYYEYYNLKNEKGLFKLSNCIWYCYGAMVQQGGDYLPMAVSGRILVAFWWIFVIVTVTTYSGNLVALLTFPKLFNSIDNLDDLLNHKHLVKYGAFRFKGIGEMIIDSFDSRLRMLGDNLYFFDHFDRKMVLNMIKQSKLVLLASHEEIKHLISEDYKQSKSCHFAIAREPITSRAISFIVKKNTPKAFLDKLNSEINRMAKSGLVTLWNRKFGVLGNDCLHPLIIRTGDVEKIGLSHMVDCFFVLGCGLVIAIIILVIEILKEKQKPLNLSKDSTLDSVSALSATMFSSKLIRERIRDWFSKLSNAFQNGFYSNCDKRIQHQNQNHHHQNNQRKLHHQLAFHPTGAQPSPQLNRPVYFTYTNGNGNYYNNILADNEIRNLHELAKNHVTASSTPAKTATTSSYKKEWNKAFRRQQKLYYFQKNIDSPRNHLSLGSNTTRKHY</sequence>
<evidence type="ECO:0000256" key="1">
    <source>
        <dbReference type="ARBA" id="ARBA00004651"/>
    </source>
</evidence>
<dbReference type="PANTHER" id="PTHR42643">
    <property type="entry name" value="IONOTROPIC RECEPTOR 20A-RELATED"/>
    <property type="match status" value="1"/>
</dbReference>
<evidence type="ECO:0000259" key="11">
    <source>
        <dbReference type="Pfam" id="PF00060"/>
    </source>
</evidence>
<evidence type="ECO:0000256" key="8">
    <source>
        <dbReference type="ARBA" id="ARBA00023180"/>
    </source>
</evidence>
<dbReference type="FunFam" id="1.10.287.70:FF:000143">
    <property type="entry name" value="Probable glutamate receptor"/>
    <property type="match status" value="1"/>
</dbReference>
<dbReference type="EnsemblMetazoa" id="SSS_8227s_mrna">
    <property type="protein sequence ID" value="KAF7490854.1"/>
    <property type="gene ID" value="SSS_8227"/>
</dbReference>
<dbReference type="Gene3D" id="1.10.287.70">
    <property type="match status" value="1"/>
</dbReference>
<dbReference type="PANTHER" id="PTHR42643:SF24">
    <property type="entry name" value="IONOTROPIC RECEPTOR 60A"/>
    <property type="match status" value="1"/>
</dbReference>
<dbReference type="SUPFAM" id="SSF53850">
    <property type="entry name" value="Periplasmic binding protein-like II"/>
    <property type="match status" value="1"/>
</dbReference>
<keyword evidence="10" id="KW-0732">Signal</keyword>
<feature type="domain" description="Ionotropic glutamate receptor C-terminal" evidence="11">
    <location>
        <begin position="466"/>
        <end position="739"/>
    </location>
</feature>
<evidence type="ECO:0000313" key="14">
    <source>
        <dbReference type="Proteomes" id="UP000070412"/>
    </source>
</evidence>
<proteinExistence type="inferred from homology"/>
<reference evidence="13" key="3">
    <citation type="submission" date="2022-06" db="UniProtKB">
        <authorList>
            <consortium name="EnsemblMetazoa"/>
        </authorList>
    </citation>
    <scope>IDENTIFICATION</scope>
</reference>
<feature type="signal peptide" evidence="10">
    <location>
        <begin position="1"/>
        <end position="20"/>
    </location>
</feature>
<accession>A0A834R4Q3</accession>
<feature type="chain" id="PRO_5038259181" evidence="10">
    <location>
        <begin position="21"/>
        <end position="932"/>
    </location>
</feature>